<evidence type="ECO:0000313" key="2">
    <source>
        <dbReference type="EMBL" id="SMQ62912.1"/>
    </source>
</evidence>
<feature type="transmembrane region" description="Helical" evidence="1">
    <location>
        <begin position="152"/>
        <end position="169"/>
    </location>
</feature>
<proteinExistence type="predicted"/>
<feature type="transmembrane region" description="Helical" evidence="1">
    <location>
        <begin position="175"/>
        <end position="196"/>
    </location>
</feature>
<reference evidence="3" key="1">
    <citation type="submission" date="2017-04" db="EMBL/GenBank/DDBJ databases">
        <authorList>
            <person name="Varghese N."/>
            <person name="Submissions S."/>
        </authorList>
    </citation>
    <scope>NUCLEOTIDE SEQUENCE [LARGE SCALE GENOMIC DNA]</scope>
</reference>
<feature type="transmembrane region" description="Helical" evidence="1">
    <location>
        <begin position="19"/>
        <end position="40"/>
    </location>
</feature>
<name>A0A1Y6EQX8_9SPHN</name>
<keyword evidence="1" id="KW-1133">Transmembrane helix</keyword>
<evidence type="ECO:0000256" key="1">
    <source>
        <dbReference type="SAM" id="Phobius"/>
    </source>
</evidence>
<feature type="transmembrane region" description="Helical" evidence="1">
    <location>
        <begin position="52"/>
        <end position="75"/>
    </location>
</feature>
<sequence>MATIADPPRGAQAHRDTRFFTIMAVVMSAIIVAGFSLNLAMGRSSFDVPISYHVHAFIFMGWIGLFLAQHITASAQNWALHRSLGKLAYFWVPAMVLVGTLIMFVVARRTGGPFFFNKSEFLFSNLAVLWCFGGIAWWALKRQRYTGWHRRLMLCSMAVLLGPGIGRLLPMPLLIPYAWTITQFVTFLFPVIGMIADKRRLGYVHPAYKWGLGIYVAVFALSMALAYSPIGYAMTEALLEGSPGAERPMEAFLPPGFTL</sequence>
<dbReference type="RefSeq" id="WP_086436662.1">
    <property type="nucleotide sequence ID" value="NZ_FXWG01000001.1"/>
</dbReference>
<organism evidence="2 3">
    <name type="scientific">Altererythrobacter xiamenensis</name>
    <dbReference type="NCBI Taxonomy" id="1316679"/>
    <lineage>
        <taxon>Bacteria</taxon>
        <taxon>Pseudomonadati</taxon>
        <taxon>Pseudomonadota</taxon>
        <taxon>Alphaproteobacteria</taxon>
        <taxon>Sphingomonadales</taxon>
        <taxon>Erythrobacteraceae</taxon>
        <taxon>Altererythrobacter</taxon>
    </lineage>
</organism>
<dbReference type="AlphaFoldDB" id="A0A1Y6EQX8"/>
<protein>
    <submittedName>
        <fullName evidence="2">Uncharacterized protein</fullName>
    </submittedName>
</protein>
<feature type="transmembrane region" description="Helical" evidence="1">
    <location>
        <begin position="121"/>
        <end position="140"/>
    </location>
</feature>
<feature type="transmembrane region" description="Helical" evidence="1">
    <location>
        <begin position="208"/>
        <end position="230"/>
    </location>
</feature>
<feature type="transmembrane region" description="Helical" evidence="1">
    <location>
        <begin position="87"/>
        <end position="106"/>
    </location>
</feature>
<gene>
    <name evidence="2" type="ORF">SAMN06297468_0771</name>
</gene>
<dbReference type="OrthoDB" id="648493at2"/>
<dbReference type="EMBL" id="FXWG01000001">
    <property type="protein sequence ID" value="SMQ62912.1"/>
    <property type="molecule type" value="Genomic_DNA"/>
</dbReference>
<keyword evidence="1" id="KW-0472">Membrane</keyword>
<accession>A0A1Y6EQX8</accession>
<evidence type="ECO:0000313" key="3">
    <source>
        <dbReference type="Proteomes" id="UP000194420"/>
    </source>
</evidence>
<dbReference type="Proteomes" id="UP000194420">
    <property type="component" value="Unassembled WGS sequence"/>
</dbReference>
<keyword evidence="1" id="KW-0812">Transmembrane</keyword>
<keyword evidence="3" id="KW-1185">Reference proteome</keyword>